<sequence>MAERVAASGGLGGDRSECGGWALPDLGRGGAYLQVVMVNCQRSWRAREVNGCWREVSVMVVRLGSSLGVHGGLTVRCGSELEWMAQH</sequence>
<dbReference type="EMBL" id="JBEDUW010000001">
    <property type="protein sequence ID" value="KAK9950879.1"/>
    <property type="molecule type" value="Genomic_DNA"/>
</dbReference>
<proteinExistence type="predicted"/>
<name>A0AAW1YQK3_RUBAR</name>
<keyword evidence="2" id="KW-1185">Reference proteome</keyword>
<protein>
    <submittedName>
        <fullName evidence="1">Uncharacterized protein</fullName>
    </submittedName>
</protein>
<comment type="caution">
    <text evidence="1">The sequence shown here is derived from an EMBL/GenBank/DDBJ whole genome shotgun (WGS) entry which is preliminary data.</text>
</comment>
<evidence type="ECO:0000313" key="1">
    <source>
        <dbReference type="EMBL" id="KAK9950879.1"/>
    </source>
</evidence>
<accession>A0AAW1YQK3</accession>
<dbReference type="Proteomes" id="UP001457282">
    <property type="component" value="Unassembled WGS sequence"/>
</dbReference>
<reference evidence="1 2" key="1">
    <citation type="journal article" date="2023" name="G3 (Bethesda)">
        <title>A chromosome-length genome assembly and annotation of blackberry (Rubus argutus, cv. 'Hillquist').</title>
        <authorList>
            <person name="Bruna T."/>
            <person name="Aryal R."/>
            <person name="Dudchenko O."/>
            <person name="Sargent D.J."/>
            <person name="Mead D."/>
            <person name="Buti M."/>
            <person name="Cavallini A."/>
            <person name="Hytonen T."/>
            <person name="Andres J."/>
            <person name="Pham M."/>
            <person name="Weisz D."/>
            <person name="Mascagni F."/>
            <person name="Usai G."/>
            <person name="Natali L."/>
            <person name="Bassil N."/>
            <person name="Fernandez G.E."/>
            <person name="Lomsadze A."/>
            <person name="Armour M."/>
            <person name="Olukolu B."/>
            <person name="Poorten T."/>
            <person name="Britton C."/>
            <person name="Davik J."/>
            <person name="Ashrafi H."/>
            <person name="Aiden E.L."/>
            <person name="Borodovsky M."/>
            <person name="Worthington M."/>
        </authorList>
    </citation>
    <scope>NUCLEOTIDE SEQUENCE [LARGE SCALE GENOMIC DNA]</scope>
    <source>
        <strain evidence="1">PI 553951</strain>
    </source>
</reference>
<dbReference type="AlphaFoldDB" id="A0AAW1YQK3"/>
<gene>
    <name evidence="1" type="ORF">M0R45_006345</name>
</gene>
<organism evidence="1 2">
    <name type="scientific">Rubus argutus</name>
    <name type="common">Southern blackberry</name>
    <dbReference type="NCBI Taxonomy" id="59490"/>
    <lineage>
        <taxon>Eukaryota</taxon>
        <taxon>Viridiplantae</taxon>
        <taxon>Streptophyta</taxon>
        <taxon>Embryophyta</taxon>
        <taxon>Tracheophyta</taxon>
        <taxon>Spermatophyta</taxon>
        <taxon>Magnoliopsida</taxon>
        <taxon>eudicotyledons</taxon>
        <taxon>Gunneridae</taxon>
        <taxon>Pentapetalae</taxon>
        <taxon>rosids</taxon>
        <taxon>fabids</taxon>
        <taxon>Rosales</taxon>
        <taxon>Rosaceae</taxon>
        <taxon>Rosoideae</taxon>
        <taxon>Rosoideae incertae sedis</taxon>
        <taxon>Rubus</taxon>
    </lineage>
</organism>
<evidence type="ECO:0000313" key="2">
    <source>
        <dbReference type="Proteomes" id="UP001457282"/>
    </source>
</evidence>